<dbReference type="Pfam" id="PF08207">
    <property type="entry name" value="EFP_N"/>
    <property type="match status" value="1"/>
</dbReference>
<feature type="domain" description="Elongation factor P C-terminal" evidence="10">
    <location>
        <begin position="131"/>
        <end position="186"/>
    </location>
</feature>
<dbReference type="SMART" id="SM01185">
    <property type="entry name" value="EFP"/>
    <property type="match status" value="1"/>
</dbReference>
<evidence type="ECO:0000259" key="11">
    <source>
        <dbReference type="SMART" id="SM01185"/>
    </source>
</evidence>
<dbReference type="UniPathway" id="UPA00345"/>
<keyword evidence="5 7" id="KW-0251">Elongation factor</keyword>
<dbReference type="CDD" id="cd05794">
    <property type="entry name" value="S1_EF-P_repeat_2"/>
    <property type="match status" value="1"/>
</dbReference>
<keyword evidence="4 7" id="KW-0963">Cytoplasm</keyword>
<comment type="function">
    <text evidence="7">Involved in peptide bond synthesis. Stimulates efficient translation and peptide-bond synthesis on native or reconstituted 70S ribosomes in vitro. Probably functions indirectly by altering the affinity of the ribosome for aminoacyl-tRNA, thus increasing their reactivity as acceptors for peptidyl transferase.</text>
</comment>
<dbReference type="InterPro" id="IPR013185">
    <property type="entry name" value="Transl_elong_KOW-like"/>
</dbReference>
<proteinExistence type="inferred from homology"/>
<dbReference type="NCBIfam" id="NF001810">
    <property type="entry name" value="PRK00529.1"/>
    <property type="match status" value="1"/>
</dbReference>
<sequence length="189" mass="20955">MKVIASSLRKGNVVEREDGKLYVILFAENIHPGKGTPVTQLDMRRISDGTKVSERYRTTEQVERAFVEERDHTFLYTDGEGFHFMNPESFEQLAVPESVIGDAAPYLQEGMTVQLSVYDNSAIAIELPQRAIYEVVETEPTTKGQTASSSYKPAVLSNGVRTLVPPHIATGTRIVVMTADGSYVERAKD</sequence>
<dbReference type="NCBIfam" id="TIGR00038">
    <property type="entry name" value="efp"/>
    <property type="match status" value="1"/>
</dbReference>
<comment type="caution">
    <text evidence="12">The sequence shown here is derived from an EMBL/GenBank/DDBJ whole genome shotgun (WGS) entry which is preliminary data.</text>
</comment>
<dbReference type="GO" id="GO:0043043">
    <property type="term" value="P:peptide biosynthetic process"/>
    <property type="evidence" value="ECO:0007669"/>
    <property type="project" value="InterPro"/>
</dbReference>
<evidence type="ECO:0000256" key="3">
    <source>
        <dbReference type="ARBA" id="ARBA00009479"/>
    </source>
</evidence>
<gene>
    <name evidence="7" type="primary">efp</name>
    <name evidence="12" type="ORF">NS365_18885</name>
</gene>
<dbReference type="InterPro" id="IPR014722">
    <property type="entry name" value="Rib_uL2_dom2"/>
</dbReference>
<dbReference type="GO" id="GO:0003746">
    <property type="term" value="F:translation elongation factor activity"/>
    <property type="evidence" value="ECO:0007669"/>
    <property type="project" value="UniProtKB-UniRule"/>
</dbReference>
<evidence type="ECO:0000313" key="12">
    <source>
        <dbReference type="EMBL" id="KTR03248.1"/>
    </source>
</evidence>
<evidence type="ECO:0000259" key="10">
    <source>
        <dbReference type="SMART" id="SM00841"/>
    </source>
</evidence>
<dbReference type="AlphaFoldDB" id="A0A175RIH3"/>
<dbReference type="InterPro" id="IPR013852">
    <property type="entry name" value="Transl_elong_P/YeiP_CS"/>
</dbReference>
<dbReference type="Pfam" id="PF01132">
    <property type="entry name" value="EFP"/>
    <property type="match status" value="1"/>
</dbReference>
<dbReference type="PROSITE" id="PS01275">
    <property type="entry name" value="EFP"/>
    <property type="match status" value="1"/>
</dbReference>
<dbReference type="FunFam" id="2.40.50.140:FF:000004">
    <property type="entry name" value="Elongation factor P"/>
    <property type="match status" value="1"/>
</dbReference>
<dbReference type="Gene3D" id="2.40.50.140">
    <property type="entry name" value="Nucleic acid-binding proteins"/>
    <property type="match status" value="2"/>
</dbReference>
<dbReference type="InterPro" id="IPR008991">
    <property type="entry name" value="Translation_prot_SH3-like_sf"/>
</dbReference>
<keyword evidence="6 7" id="KW-0648">Protein biosynthesis</keyword>
<dbReference type="SUPFAM" id="SSF50104">
    <property type="entry name" value="Translation proteins SH3-like domain"/>
    <property type="match status" value="1"/>
</dbReference>
<feature type="domain" description="Translation elongation factor P/YeiP central" evidence="11">
    <location>
        <begin position="69"/>
        <end position="123"/>
    </location>
</feature>
<dbReference type="PANTHER" id="PTHR30053:SF14">
    <property type="entry name" value="TRANSLATION ELONGATION FACTOR KOW-LIKE DOMAIN-CONTAINING PROTEIN"/>
    <property type="match status" value="1"/>
</dbReference>
<protein>
    <recommendedName>
        <fullName evidence="7 8">Elongation factor P</fullName>
        <shortName evidence="7">EF-P</shortName>
    </recommendedName>
</protein>
<evidence type="ECO:0000256" key="1">
    <source>
        <dbReference type="ARBA" id="ARBA00004496"/>
    </source>
</evidence>
<accession>A0A175RIH3</accession>
<dbReference type="Gene3D" id="2.30.30.30">
    <property type="match status" value="1"/>
</dbReference>
<dbReference type="PIRSF" id="PIRSF005901">
    <property type="entry name" value="EF-P"/>
    <property type="match status" value="1"/>
</dbReference>
<name>A0A175RIH3_9HYPH</name>
<reference evidence="12 13" key="1">
    <citation type="journal article" date="2016" name="Front. Microbiol.">
        <title>Genomic Resource of Rice Seed Associated Bacteria.</title>
        <authorList>
            <person name="Midha S."/>
            <person name="Bansal K."/>
            <person name="Sharma S."/>
            <person name="Kumar N."/>
            <person name="Patil P.P."/>
            <person name="Chaudhry V."/>
            <person name="Patil P.B."/>
        </authorList>
    </citation>
    <scope>NUCLEOTIDE SEQUENCE [LARGE SCALE GENOMIC DNA]</scope>
    <source>
        <strain evidence="12 13">NS365</strain>
    </source>
</reference>
<evidence type="ECO:0000256" key="7">
    <source>
        <dbReference type="HAMAP-Rule" id="MF_00141"/>
    </source>
</evidence>
<dbReference type="CDD" id="cd04470">
    <property type="entry name" value="S1_EF-P_repeat_1"/>
    <property type="match status" value="1"/>
</dbReference>
<keyword evidence="13" id="KW-1185">Reference proteome</keyword>
<evidence type="ECO:0000256" key="4">
    <source>
        <dbReference type="ARBA" id="ARBA00022490"/>
    </source>
</evidence>
<comment type="similarity">
    <text evidence="3 7 9">Belongs to the elongation factor P family.</text>
</comment>
<dbReference type="InterPro" id="IPR001059">
    <property type="entry name" value="Transl_elong_P/YeiP_cen"/>
</dbReference>
<dbReference type="PANTHER" id="PTHR30053">
    <property type="entry name" value="ELONGATION FACTOR P"/>
    <property type="match status" value="1"/>
</dbReference>
<evidence type="ECO:0000256" key="2">
    <source>
        <dbReference type="ARBA" id="ARBA00004815"/>
    </source>
</evidence>
<organism evidence="12 13">
    <name type="scientific">Aureimonas ureilytica</name>
    <dbReference type="NCBI Taxonomy" id="401562"/>
    <lineage>
        <taxon>Bacteria</taxon>
        <taxon>Pseudomonadati</taxon>
        <taxon>Pseudomonadota</taxon>
        <taxon>Alphaproteobacteria</taxon>
        <taxon>Hyphomicrobiales</taxon>
        <taxon>Aurantimonadaceae</taxon>
        <taxon>Aureimonas</taxon>
    </lineage>
</organism>
<comment type="pathway">
    <text evidence="2 7">Protein biosynthesis; polypeptide chain elongation.</text>
</comment>
<dbReference type="SUPFAM" id="SSF50249">
    <property type="entry name" value="Nucleic acid-binding proteins"/>
    <property type="match status" value="2"/>
</dbReference>
<dbReference type="FunFam" id="2.40.50.140:FF:000009">
    <property type="entry name" value="Elongation factor P"/>
    <property type="match status" value="1"/>
</dbReference>
<dbReference type="Proteomes" id="UP000078529">
    <property type="component" value="Unassembled WGS sequence"/>
</dbReference>
<dbReference type="InterPro" id="IPR015365">
    <property type="entry name" value="Elong-fact-P_C"/>
</dbReference>
<comment type="subcellular location">
    <subcellularLocation>
        <location evidence="1 7">Cytoplasm</location>
    </subcellularLocation>
</comment>
<dbReference type="InterPro" id="IPR020599">
    <property type="entry name" value="Transl_elong_fac_P/YeiP"/>
</dbReference>
<dbReference type="InterPro" id="IPR012340">
    <property type="entry name" value="NA-bd_OB-fold"/>
</dbReference>
<dbReference type="GO" id="GO:0005829">
    <property type="term" value="C:cytosol"/>
    <property type="evidence" value="ECO:0007669"/>
    <property type="project" value="UniProtKB-ARBA"/>
</dbReference>
<dbReference type="RefSeq" id="WP_058601846.1">
    <property type="nucleotide sequence ID" value="NZ_LDQA01000056.1"/>
</dbReference>
<evidence type="ECO:0000256" key="9">
    <source>
        <dbReference type="RuleBase" id="RU004389"/>
    </source>
</evidence>
<evidence type="ECO:0000313" key="13">
    <source>
        <dbReference type="Proteomes" id="UP000078529"/>
    </source>
</evidence>
<evidence type="ECO:0000256" key="8">
    <source>
        <dbReference type="NCBIfam" id="TIGR00038"/>
    </source>
</evidence>
<evidence type="ECO:0000256" key="5">
    <source>
        <dbReference type="ARBA" id="ARBA00022768"/>
    </source>
</evidence>
<dbReference type="HAMAP" id="MF_00141">
    <property type="entry name" value="EF_P"/>
    <property type="match status" value="1"/>
</dbReference>
<dbReference type="Pfam" id="PF09285">
    <property type="entry name" value="Elong-fact-P_C"/>
    <property type="match status" value="1"/>
</dbReference>
<dbReference type="EMBL" id="LDQA01000056">
    <property type="protein sequence ID" value="KTR03248.1"/>
    <property type="molecule type" value="Genomic_DNA"/>
</dbReference>
<evidence type="ECO:0000256" key="6">
    <source>
        <dbReference type="ARBA" id="ARBA00022917"/>
    </source>
</evidence>
<dbReference type="PATRIC" id="fig|401562.4.peg.3720"/>
<dbReference type="InterPro" id="IPR011768">
    <property type="entry name" value="Transl_elongation_fac_P"/>
</dbReference>
<dbReference type="SMART" id="SM00841">
    <property type="entry name" value="Elong-fact-P_C"/>
    <property type="match status" value="1"/>
</dbReference>